<feature type="region of interest" description="Disordered" evidence="1">
    <location>
        <begin position="1"/>
        <end position="142"/>
    </location>
</feature>
<evidence type="ECO:0000313" key="3">
    <source>
        <dbReference type="Proteomes" id="UP000242519"/>
    </source>
</evidence>
<gene>
    <name evidence="2" type="ORF">B2J93_3608</name>
</gene>
<comment type="caution">
    <text evidence="2">The sequence shown here is derived from an EMBL/GenBank/DDBJ whole genome shotgun (WGS) entry which is preliminary data.</text>
</comment>
<sequence>MPGRSPCLARPGISIPLSLHPPLPPSPSPSIPLSLHPPRPPFIWCPTASAVSSPHARPSRAAGARPDRGADGPAGNGACPFPSQPAPPKVFAQHTEQRRARTKRRRLGGSAGFDPAHVTTWSANPDRPSEPDKQSSAGHLVTLPRPSIIPWAIPSRRHQRVLASSAPTSETRIVLRRTPEAEIKWDDMRMQHHPAERGFVEGCSCSRTP</sequence>
<proteinExistence type="predicted"/>
<feature type="compositionally biased region" description="Low complexity" evidence="1">
    <location>
        <begin position="48"/>
        <end position="64"/>
    </location>
</feature>
<organism evidence="2 3">
    <name type="scientific">Diplocarpon coronariae</name>
    <dbReference type="NCBI Taxonomy" id="2795749"/>
    <lineage>
        <taxon>Eukaryota</taxon>
        <taxon>Fungi</taxon>
        <taxon>Dikarya</taxon>
        <taxon>Ascomycota</taxon>
        <taxon>Pezizomycotina</taxon>
        <taxon>Leotiomycetes</taxon>
        <taxon>Helotiales</taxon>
        <taxon>Drepanopezizaceae</taxon>
        <taxon>Diplocarpon</taxon>
    </lineage>
</organism>
<keyword evidence="3" id="KW-1185">Reference proteome</keyword>
<dbReference type="InParanoid" id="A0A218Z4P0"/>
<dbReference type="EMBL" id="MZNU01000247">
    <property type="protein sequence ID" value="OWP02176.1"/>
    <property type="molecule type" value="Genomic_DNA"/>
</dbReference>
<evidence type="ECO:0000313" key="2">
    <source>
        <dbReference type="EMBL" id="OWP02176.1"/>
    </source>
</evidence>
<dbReference type="AlphaFoldDB" id="A0A218Z4P0"/>
<dbReference type="Proteomes" id="UP000242519">
    <property type="component" value="Unassembled WGS sequence"/>
</dbReference>
<protein>
    <submittedName>
        <fullName evidence="2">Uncharacterized protein</fullName>
    </submittedName>
</protein>
<accession>A0A218Z4P0</accession>
<feature type="compositionally biased region" description="Pro residues" evidence="1">
    <location>
        <begin position="19"/>
        <end position="43"/>
    </location>
</feature>
<name>A0A218Z4P0_9HELO</name>
<evidence type="ECO:0000256" key="1">
    <source>
        <dbReference type="SAM" id="MobiDB-lite"/>
    </source>
</evidence>
<reference evidence="2 3" key="1">
    <citation type="submission" date="2017-04" db="EMBL/GenBank/DDBJ databases">
        <title>Draft genome sequence of Marssonina coronaria NL1: causal agent of apple blotch.</title>
        <authorList>
            <person name="Cheng Q."/>
        </authorList>
    </citation>
    <scope>NUCLEOTIDE SEQUENCE [LARGE SCALE GENOMIC DNA]</scope>
    <source>
        <strain evidence="2 3">NL1</strain>
    </source>
</reference>